<protein>
    <submittedName>
        <fullName evidence="2">ORF1</fullName>
    </submittedName>
</protein>
<evidence type="ECO:0000313" key="2">
    <source>
        <dbReference type="EMBL" id="QSH48278.1"/>
    </source>
</evidence>
<feature type="region of interest" description="Disordered" evidence="1">
    <location>
        <begin position="117"/>
        <end position="143"/>
    </location>
</feature>
<dbReference type="EMBL" id="MT764779">
    <property type="protein sequence ID" value="QSH48278.1"/>
    <property type="molecule type" value="Genomic_DNA"/>
</dbReference>
<name>A0A897ZJ87_9VIRU</name>
<sequence length="143" mass="16355">MSFTTTGFSVLAWVREDSPLLLDISAEAAGRVRQQLLKDFQILLSCRWHMEVLLVDHDGVPYAYGANSRINPSERTIKNAIGTLYDHVDFLRSTANTSWEDLARFKQCKEKWKVPDQVTEGSSGWASQEPQETSMLTKRKRYS</sequence>
<evidence type="ECO:0000256" key="1">
    <source>
        <dbReference type="SAM" id="MobiDB-lite"/>
    </source>
</evidence>
<feature type="compositionally biased region" description="Polar residues" evidence="1">
    <location>
        <begin position="119"/>
        <end position="136"/>
    </location>
</feature>
<reference evidence="2" key="1">
    <citation type="submission" date="2020-07" db="EMBL/GenBank/DDBJ databases">
        <title>Novel Chaphamaparvovirus in a Paradise Tanager Songbird with encephalitis, Neuritis, and Ventriculitis.</title>
        <authorList>
            <person name="Altan E."/>
            <person name="Delwart E."/>
        </authorList>
    </citation>
    <scope>NUCLEOTIDE SEQUENCE</scope>
    <source>
        <strain evidence="2">SDZ-1</strain>
    </source>
</reference>
<organism evidence="2">
    <name type="scientific">Chufflevirus sp</name>
    <dbReference type="NCBI Taxonomy" id="2814903"/>
    <lineage>
        <taxon>Viruses</taxon>
        <taxon>Monodnaviria</taxon>
        <taxon>Shotokuvirae</taxon>
        <taxon>Cossaviricota</taxon>
        <taxon>Quintoviricetes</taxon>
        <taxon>Piccovirales</taxon>
        <taxon>Parvoviridae</taxon>
        <taxon>Hamaparvovirinae</taxon>
        <taxon>Chaphamaparvovirus</taxon>
    </lineage>
</organism>
<proteinExistence type="predicted"/>
<accession>A0A897ZJ87</accession>